<name>A0A7I7X237_9MYCO</name>
<gene>
    <name evidence="1" type="ORF">MHIB_23270</name>
</gene>
<reference evidence="1 2" key="1">
    <citation type="journal article" date="2019" name="Emerg. Microbes Infect.">
        <title>Comprehensive subspecies identification of 175 nontuberculous mycobacteria species based on 7547 genomic profiles.</title>
        <authorList>
            <person name="Matsumoto Y."/>
            <person name="Kinjo T."/>
            <person name="Motooka D."/>
            <person name="Nabeya D."/>
            <person name="Jung N."/>
            <person name="Uechi K."/>
            <person name="Horii T."/>
            <person name="Iida T."/>
            <person name="Fujita J."/>
            <person name="Nakamura S."/>
        </authorList>
    </citation>
    <scope>NUCLEOTIDE SEQUENCE [LARGE SCALE GENOMIC DNA]</scope>
    <source>
        <strain evidence="1 2">JCM 13571</strain>
    </source>
</reference>
<accession>A0A7I7X237</accession>
<dbReference type="EMBL" id="AP022609">
    <property type="protein sequence ID" value="BBZ23909.1"/>
    <property type="molecule type" value="Genomic_DNA"/>
</dbReference>
<dbReference type="AlphaFoldDB" id="A0A7I7X237"/>
<evidence type="ECO:0000313" key="1">
    <source>
        <dbReference type="EMBL" id="BBZ23909.1"/>
    </source>
</evidence>
<dbReference type="KEGG" id="mhib:MHIB_23270"/>
<organism evidence="1 2">
    <name type="scientific">Mycolicibacter hiberniae</name>
    <dbReference type="NCBI Taxonomy" id="29314"/>
    <lineage>
        <taxon>Bacteria</taxon>
        <taxon>Bacillati</taxon>
        <taxon>Actinomycetota</taxon>
        <taxon>Actinomycetes</taxon>
        <taxon>Mycobacteriales</taxon>
        <taxon>Mycobacteriaceae</taxon>
        <taxon>Mycolicibacter</taxon>
    </lineage>
</organism>
<sequence length="88" mass="9800">MNIDTLRELAEQHGWTVEQHPDGFRADKGPWSWEVRNDPPGAFPKADGKPAEVFATLTDHTHLDGQRSLAVDAKVYETFSDVAALLAR</sequence>
<proteinExistence type="predicted"/>
<protein>
    <submittedName>
        <fullName evidence="1">Uncharacterized protein</fullName>
    </submittedName>
</protein>
<keyword evidence="2" id="KW-1185">Reference proteome</keyword>
<dbReference type="Proteomes" id="UP000467260">
    <property type="component" value="Chromosome"/>
</dbReference>
<evidence type="ECO:0000313" key="2">
    <source>
        <dbReference type="Proteomes" id="UP000467260"/>
    </source>
</evidence>